<feature type="chain" id="PRO_5035870364" description="Secreted protein" evidence="1">
    <location>
        <begin position="17"/>
        <end position="61"/>
    </location>
</feature>
<evidence type="ECO:0008006" key="4">
    <source>
        <dbReference type="Google" id="ProtNLM"/>
    </source>
</evidence>
<keyword evidence="3" id="KW-1185">Reference proteome</keyword>
<feature type="signal peptide" evidence="1">
    <location>
        <begin position="1"/>
        <end position="16"/>
    </location>
</feature>
<evidence type="ECO:0000313" key="2">
    <source>
        <dbReference type="EMBL" id="KAG0577985.1"/>
    </source>
</evidence>
<dbReference type="EMBL" id="CM026425">
    <property type="protein sequence ID" value="KAG0577985.1"/>
    <property type="molecule type" value="Genomic_DNA"/>
</dbReference>
<gene>
    <name evidence="2" type="ORF">KC19_5G196600</name>
</gene>
<accession>A0A8T0I4T2</accession>
<dbReference type="AlphaFoldDB" id="A0A8T0I4T2"/>
<protein>
    <recommendedName>
        <fullName evidence="4">Secreted protein</fullName>
    </recommendedName>
</protein>
<evidence type="ECO:0000313" key="3">
    <source>
        <dbReference type="Proteomes" id="UP000822688"/>
    </source>
</evidence>
<evidence type="ECO:0000256" key="1">
    <source>
        <dbReference type="SAM" id="SignalP"/>
    </source>
</evidence>
<comment type="caution">
    <text evidence="2">The sequence shown here is derived from an EMBL/GenBank/DDBJ whole genome shotgun (WGS) entry which is preliminary data.</text>
</comment>
<reference evidence="2" key="1">
    <citation type="submission" date="2020-06" db="EMBL/GenBank/DDBJ databases">
        <title>WGS assembly of Ceratodon purpureus strain R40.</title>
        <authorList>
            <person name="Carey S.B."/>
            <person name="Jenkins J."/>
            <person name="Shu S."/>
            <person name="Lovell J.T."/>
            <person name="Sreedasyam A."/>
            <person name="Maumus F."/>
            <person name="Tiley G.P."/>
            <person name="Fernandez-Pozo N."/>
            <person name="Barry K."/>
            <person name="Chen C."/>
            <person name="Wang M."/>
            <person name="Lipzen A."/>
            <person name="Daum C."/>
            <person name="Saski C.A."/>
            <person name="Payton A.C."/>
            <person name="Mcbreen J.C."/>
            <person name="Conrad R.E."/>
            <person name="Kollar L.M."/>
            <person name="Olsson S."/>
            <person name="Huttunen S."/>
            <person name="Landis J.B."/>
            <person name="Wickett N.J."/>
            <person name="Johnson M.G."/>
            <person name="Rensing S.A."/>
            <person name="Grimwood J."/>
            <person name="Schmutz J."/>
            <person name="Mcdaniel S.F."/>
        </authorList>
    </citation>
    <scope>NUCLEOTIDE SEQUENCE</scope>
    <source>
        <strain evidence="2">R40</strain>
    </source>
</reference>
<dbReference type="Proteomes" id="UP000822688">
    <property type="component" value="Chromosome 5"/>
</dbReference>
<keyword evidence="1" id="KW-0732">Signal</keyword>
<proteinExistence type="predicted"/>
<name>A0A8T0I4T2_CERPU</name>
<sequence length="61" mass="6674">MILFAWSFLFAARVVGVATLGECLTWVCCEFRAGNSSNPVLVCSCLECFLLCEARDLHTGV</sequence>
<organism evidence="2 3">
    <name type="scientific">Ceratodon purpureus</name>
    <name type="common">Fire moss</name>
    <name type="synonym">Dicranum purpureum</name>
    <dbReference type="NCBI Taxonomy" id="3225"/>
    <lineage>
        <taxon>Eukaryota</taxon>
        <taxon>Viridiplantae</taxon>
        <taxon>Streptophyta</taxon>
        <taxon>Embryophyta</taxon>
        <taxon>Bryophyta</taxon>
        <taxon>Bryophytina</taxon>
        <taxon>Bryopsida</taxon>
        <taxon>Dicranidae</taxon>
        <taxon>Pseudoditrichales</taxon>
        <taxon>Ditrichaceae</taxon>
        <taxon>Ceratodon</taxon>
    </lineage>
</organism>